<feature type="compositionally biased region" description="Basic and acidic residues" evidence="1">
    <location>
        <begin position="50"/>
        <end position="76"/>
    </location>
</feature>
<feature type="region of interest" description="Disordered" evidence="1">
    <location>
        <begin position="1"/>
        <end position="76"/>
    </location>
</feature>
<feature type="compositionally biased region" description="Basic and acidic residues" evidence="1">
    <location>
        <begin position="1"/>
        <end position="12"/>
    </location>
</feature>
<organism evidence="2 3">
    <name type="scientific">Streptomyces nitrosporeus</name>
    <dbReference type="NCBI Taxonomy" id="28894"/>
    <lineage>
        <taxon>Bacteria</taxon>
        <taxon>Bacillati</taxon>
        <taxon>Actinomycetota</taxon>
        <taxon>Actinomycetes</taxon>
        <taxon>Kitasatosporales</taxon>
        <taxon>Streptomycetaceae</taxon>
        <taxon>Streptomyces</taxon>
    </lineage>
</organism>
<proteinExistence type="predicted"/>
<dbReference type="AlphaFoldDB" id="A0A5J6F7X3"/>
<name>A0A5J6F7X3_9ACTN</name>
<dbReference type="RefSeq" id="WP_150487828.1">
    <property type="nucleotide sequence ID" value="NZ_BMUV01000001.1"/>
</dbReference>
<protein>
    <submittedName>
        <fullName evidence="2">Uncharacterized protein</fullName>
    </submittedName>
</protein>
<evidence type="ECO:0000313" key="2">
    <source>
        <dbReference type="EMBL" id="QEU72479.1"/>
    </source>
</evidence>
<gene>
    <name evidence="2" type="ORF">CP967_11170</name>
</gene>
<reference evidence="2 3" key="1">
    <citation type="submission" date="2017-09" db="EMBL/GenBank/DDBJ databases">
        <authorList>
            <person name="Lee N."/>
            <person name="Cho B.-K."/>
        </authorList>
    </citation>
    <scope>NUCLEOTIDE SEQUENCE [LARGE SCALE GENOMIC DNA]</scope>
    <source>
        <strain evidence="2 3">ATCC 12769</strain>
    </source>
</reference>
<evidence type="ECO:0000256" key="1">
    <source>
        <dbReference type="SAM" id="MobiDB-lite"/>
    </source>
</evidence>
<dbReference type="KEGG" id="snk:CP967_11170"/>
<sequence>MTVDPTDPRTFEDAGSNEQPAEPTREASEADAAEQETDLRQEEPDEPLTEIDRTRMNEADAADQRRVVRHDEDDYR</sequence>
<dbReference type="Proteomes" id="UP000326178">
    <property type="component" value="Chromosome"/>
</dbReference>
<dbReference type="OrthoDB" id="3398488at2"/>
<keyword evidence="3" id="KW-1185">Reference proteome</keyword>
<accession>A0A5J6F7X3</accession>
<dbReference type="EMBL" id="CP023702">
    <property type="protein sequence ID" value="QEU72479.1"/>
    <property type="molecule type" value="Genomic_DNA"/>
</dbReference>
<evidence type="ECO:0000313" key="3">
    <source>
        <dbReference type="Proteomes" id="UP000326178"/>
    </source>
</evidence>